<dbReference type="SUPFAM" id="SSF75399">
    <property type="entry name" value="Plakin repeat"/>
    <property type="match status" value="1"/>
</dbReference>
<reference evidence="2" key="1">
    <citation type="submission" date="2019-03" db="EMBL/GenBank/DDBJ databases">
        <title>Improved annotation for the trematode Fasciola hepatica.</title>
        <authorList>
            <person name="Choi Y.-J."/>
            <person name="Martin J."/>
            <person name="Mitreva M."/>
        </authorList>
    </citation>
    <scope>NUCLEOTIDE SEQUENCE [LARGE SCALE GENOMIC DNA]</scope>
</reference>
<name>A0A4E0QW16_FASHE</name>
<dbReference type="InterPro" id="IPR035915">
    <property type="entry name" value="Plakin_repeat_sf"/>
</dbReference>
<dbReference type="EMBL" id="JXXN02009338">
    <property type="protein sequence ID" value="THD18654.1"/>
    <property type="molecule type" value="Genomic_DNA"/>
</dbReference>
<gene>
    <name evidence="2" type="ORF">D915_010766</name>
</gene>
<dbReference type="Gene3D" id="3.90.1290.10">
    <property type="entry name" value="Plakin repeat"/>
    <property type="match status" value="1"/>
</dbReference>
<evidence type="ECO:0000256" key="1">
    <source>
        <dbReference type="SAM" id="MobiDB-lite"/>
    </source>
</evidence>
<evidence type="ECO:0000313" key="3">
    <source>
        <dbReference type="Proteomes" id="UP000230066"/>
    </source>
</evidence>
<dbReference type="GO" id="GO:0005856">
    <property type="term" value="C:cytoskeleton"/>
    <property type="evidence" value="ECO:0007669"/>
    <property type="project" value="InterPro"/>
</dbReference>
<sequence>MTNLLQQSVQFHKQKPTTQTMDTQTDVATSSVTAATHLPLNVFHSSSTLTTQFLPVFPASVLLVESCECHSFCFVDFSSQFPVHALTPPSFNVVSTVVSLVPPLCLESFGSSVVVVSDTVYPSVSRSPPVGFSPVPSGFPLTGDFPQASPNRSIYCDDSGWFSSKSRSFVSSLFVPAMDIQHIPLSNDVGNQCFVAPKDSVYERPHWWRVSDISVQCDFTTSVSPQVDDLLGYMNPDLTDSVAISSTDFESHVFVIRDLRKSVRTTRSRSMGQPLHSSASSFGSISHTQTSFEKLPLHDEKQYISRDVGIGVTPIHVQRADVGVAVNLLPVREPTLSSRDLYNFQYRLGRIAESQVAVCPTTCFAQIQTDDLQLIMPETSMARSIRTQTDLVDWDMSESTTKLHPTVFEIRGDSTEEEVTQSVDYRSQDVTCDQSGLLVTETFSAEQSSKDFYRQAIRCRVRQRTAQYELLEARRANHVSWFDSIREVASPITGLFAPVGTAVRAGWLELGDRNLYVNPQTGQTIPLETAVQRGLVRLRQTDSESDPYDSDNAPNLLLIERISFSWRPVRITSFVDTRDGRQYTIEEALKSGWIDISTGEPLIRDRETDAWVSTEEATGRGMIQIEPIESDESDSSLLEETYSCRVFRIVSVRPGGEPSDWLEPSEAARIGLFNWQTGEVATEWQARPEFPQTDTGDGEPCARHPLRFVPTGWCSLLTARKARWLRLQAELHPMDWITSMPMDEQTHLGHRILATHVHLVAPSKIPVDSPSTTDQPSRLPMESRSEEIMSDSFESSDQATSYIEIPHRHHHRYHNYYHRHSSQVDRYPRCTHHRHHAHSCINLRVNKALIILRPSSPSTFSISNDATRGILSPISKVDLTHERHRFTSMHTVIEKENTETTGTMNTTSNSSYMHRSVEVLADEESDRVQEEPTEIELSTMNWRRRSVATHSPSSHKWFDRYSSHRAQSDAAMEQSSSSAYYSRYESFRDHHTATKYAEHTDHHRMYRSEQFLHFHEESEHAYKPTIFQHWEDDTEPMI</sequence>
<dbReference type="AlphaFoldDB" id="A0A4E0QW16"/>
<proteinExistence type="predicted"/>
<protein>
    <submittedName>
        <fullName evidence="2">Uncharacterized protein</fullName>
    </submittedName>
</protein>
<comment type="caution">
    <text evidence="2">The sequence shown here is derived from an EMBL/GenBank/DDBJ whole genome shotgun (WGS) entry which is preliminary data.</text>
</comment>
<dbReference type="Proteomes" id="UP000230066">
    <property type="component" value="Unassembled WGS sequence"/>
</dbReference>
<accession>A0A4E0QW16</accession>
<keyword evidence="3" id="KW-1185">Reference proteome</keyword>
<dbReference type="InterPro" id="IPR001101">
    <property type="entry name" value="Plectin_repeat"/>
</dbReference>
<feature type="region of interest" description="Disordered" evidence="1">
    <location>
        <begin position="764"/>
        <end position="784"/>
    </location>
</feature>
<organism evidence="2 3">
    <name type="scientific">Fasciola hepatica</name>
    <name type="common">Liver fluke</name>
    <dbReference type="NCBI Taxonomy" id="6192"/>
    <lineage>
        <taxon>Eukaryota</taxon>
        <taxon>Metazoa</taxon>
        <taxon>Spiralia</taxon>
        <taxon>Lophotrochozoa</taxon>
        <taxon>Platyhelminthes</taxon>
        <taxon>Trematoda</taxon>
        <taxon>Digenea</taxon>
        <taxon>Plagiorchiida</taxon>
        <taxon>Echinostomata</taxon>
        <taxon>Echinostomatoidea</taxon>
        <taxon>Fasciolidae</taxon>
        <taxon>Fasciola</taxon>
    </lineage>
</organism>
<dbReference type="SMART" id="SM00250">
    <property type="entry name" value="PLEC"/>
    <property type="match status" value="2"/>
</dbReference>
<evidence type="ECO:0000313" key="2">
    <source>
        <dbReference type="EMBL" id="THD18654.1"/>
    </source>
</evidence>